<feature type="binding site" evidence="9">
    <location>
        <position position="219"/>
    </location>
    <ligand>
        <name>1-deoxy-D-xylulose 5-phosphate</name>
        <dbReference type="ChEBI" id="CHEBI:57792"/>
    </ligand>
</feature>
<proteinExistence type="inferred from homology"/>
<evidence type="ECO:0000256" key="4">
    <source>
        <dbReference type="ARBA" id="ARBA00022857"/>
    </source>
</evidence>
<evidence type="ECO:0000259" key="10">
    <source>
        <dbReference type="Pfam" id="PF02670"/>
    </source>
</evidence>
<dbReference type="InterPro" id="IPR026877">
    <property type="entry name" value="DXPR_C"/>
</dbReference>
<feature type="binding site" evidence="9">
    <location>
        <position position="132"/>
    </location>
    <ligand>
        <name>NADPH</name>
        <dbReference type="ChEBI" id="CHEBI:57783"/>
    </ligand>
</feature>
<comment type="caution">
    <text evidence="9">Lacks conserved residue(s) required for the propagation of feature annotation.</text>
</comment>
<evidence type="ECO:0000256" key="3">
    <source>
        <dbReference type="ARBA" id="ARBA00022723"/>
    </source>
</evidence>
<feature type="binding site" evidence="9">
    <location>
        <position position="224"/>
    </location>
    <ligand>
        <name>1-deoxy-D-xylulose 5-phosphate</name>
        <dbReference type="ChEBI" id="CHEBI:57792"/>
    </ligand>
</feature>
<evidence type="ECO:0000256" key="5">
    <source>
        <dbReference type="ARBA" id="ARBA00023002"/>
    </source>
</evidence>
<dbReference type="OrthoDB" id="9806546at2"/>
<keyword evidence="9" id="KW-0460">Magnesium</keyword>
<accession>A0A542ZWE3</accession>
<feature type="binding site" evidence="9">
    <location>
        <position position="134"/>
    </location>
    <ligand>
        <name>NADPH</name>
        <dbReference type="ChEBI" id="CHEBI:57783"/>
    </ligand>
</feature>
<feature type="domain" description="1-deoxy-D-xylulose 5-phosphate reductoisomerase N-terminal" evidence="10">
    <location>
        <begin position="11"/>
        <end position="140"/>
    </location>
</feature>
<gene>
    <name evidence="9" type="primary">dxr</name>
    <name evidence="13" type="ORF">FB461_1194</name>
</gene>
<dbReference type="EC" id="1.1.1.267" evidence="9"/>
<dbReference type="RefSeq" id="WP_142119801.1">
    <property type="nucleotide sequence ID" value="NZ_BAAASV010000001.1"/>
</dbReference>
<keyword evidence="6 9" id="KW-0464">Manganese</keyword>
<feature type="domain" description="DXP reductoisomerase C-terminal" evidence="12">
    <location>
        <begin position="269"/>
        <end position="389"/>
    </location>
</feature>
<feature type="binding site" evidence="9">
    <location>
        <position position="19"/>
    </location>
    <ligand>
        <name>NADPH</name>
        <dbReference type="ChEBI" id="CHEBI:57783"/>
    </ligand>
</feature>
<keyword evidence="7 9" id="KW-0414">Isoprene biosynthesis</keyword>
<evidence type="ECO:0000313" key="13">
    <source>
        <dbReference type="EMBL" id="TQL64685.1"/>
    </source>
</evidence>
<dbReference type="FunFam" id="3.40.50.720:FF:000045">
    <property type="entry name" value="1-deoxy-D-xylulose 5-phosphate reductoisomerase"/>
    <property type="match status" value="1"/>
</dbReference>
<dbReference type="InterPro" id="IPR013644">
    <property type="entry name" value="DXP_reductoisomerase_C"/>
</dbReference>
<comment type="caution">
    <text evidence="13">The sequence shown here is derived from an EMBL/GenBank/DDBJ whole genome shotgun (WGS) entry which is preliminary data.</text>
</comment>
<sequence>MSAPSDGPRSLALLGSTGSIGTQTLDVVSRNPDRFTVAGLAASGSSPDELAAQVARFRVPVVAIANPDNVARVRAALQQRGISGVEILAGPGATAELAARGADVVLNAVAGSIGLGATLAALQAGSTLALANKESLVAGGNLVLEAAKRPGQLVPVDSEHSAMAQALRAGRRTEVARLILTASGGPFRGWPAESLRDVTVEQALAHPTWSMGPVVTINSATLMNKALELIEAHVLFGVDPDEITVVVHPQSIVHSAVEFVDGSTIAQVSPPDMRLPIAVALDWPNRLPDVIRGYPWDKSVDWHFEPLDDVTFPAIAIARAAVGASAWHTAALNAANEVAVERFRRGELRFPRIAQIVADVVAAVESTGITGTGPANFDEVLEIENWARAYAAELSDR</sequence>
<evidence type="ECO:0000256" key="1">
    <source>
        <dbReference type="ARBA" id="ARBA00005094"/>
    </source>
</evidence>
<feature type="binding site" evidence="9">
    <location>
        <position position="228"/>
    </location>
    <ligand>
        <name>Mn(2+)</name>
        <dbReference type="ChEBI" id="CHEBI:29035"/>
    </ligand>
</feature>
<dbReference type="EMBL" id="VFOS01000001">
    <property type="protein sequence ID" value="TQL64685.1"/>
    <property type="molecule type" value="Genomic_DNA"/>
</dbReference>
<dbReference type="Gene3D" id="3.40.50.720">
    <property type="entry name" value="NAD(P)-binding Rossmann-like Domain"/>
    <property type="match status" value="1"/>
</dbReference>
<feature type="binding site" evidence="9">
    <location>
        <position position="158"/>
    </location>
    <ligand>
        <name>1-deoxy-D-xylulose 5-phosphate</name>
        <dbReference type="ChEBI" id="CHEBI:57792"/>
    </ligand>
</feature>
<dbReference type="Pfam" id="PF08436">
    <property type="entry name" value="DXP_redisom_C"/>
    <property type="match status" value="1"/>
</dbReference>
<feature type="binding site" evidence="9">
    <location>
        <position position="18"/>
    </location>
    <ligand>
        <name>NADPH</name>
        <dbReference type="ChEBI" id="CHEBI:57783"/>
    </ligand>
</feature>
<dbReference type="PANTHER" id="PTHR30525:SF0">
    <property type="entry name" value="1-DEOXY-D-XYLULOSE 5-PHOSPHATE REDUCTOISOMERASE, CHLOROPLASTIC"/>
    <property type="match status" value="1"/>
</dbReference>
<feature type="binding site" evidence="9">
    <location>
        <position position="159"/>
    </location>
    <ligand>
        <name>Mn(2+)</name>
        <dbReference type="ChEBI" id="CHEBI:29035"/>
    </ligand>
</feature>
<dbReference type="InterPro" id="IPR036291">
    <property type="entry name" value="NAD(P)-bd_dom_sf"/>
</dbReference>
<feature type="domain" description="1-deoxy-D-xylulose 5-phosphate reductoisomerase C-terminal" evidence="11">
    <location>
        <begin position="153"/>
        <end position="236"/>
    </location>
</feature>
<dbReference type="InterPro" id="IPR036169">
    <property type="entry name" value="DXPR_C_sf"/>
</dbReference>
<reference evidence="13 14" key="1">
    <citation type="submission" date="2019-06" db="EMBL/GenBank/DDBJ databases">
        <title>Sequencing the genomes of 1000 actinobacteria strains.</title>
        <authorList>
            <person name="Klenk H.-P."/>
        </authorList>
    </citation>
    <scope>NUCLEOTIDE SEQUENCE [LARGE SCALE GENOMIC DNA]</scope>
    <source>
        <strain evidence="13 14">DSM 4813</strain>
    </source>
</reference>
<dbReference type="GO" id="GO:0030604">
    <property type="term" value="F:1-deoxy-D-xylulose-5-phosphate reductoisomerase activity"/>
    <property type="evidence" value="ECO:0007669"/>
    <property type="project" value="UniProtKB-UniRule"/>
</dbReference>
<keyword evidence="13" id="KW-0413">Isomerase</keyword>
<feature type="binding site" evidence="9">
    <location>
        <position position="17"/>
    </location>
    <ligand>
        <name>NADPH</name>
        <dbReference type="ChEBI" id="CHEBI:57783"/>
    </ligand>
</feature>
<dbReference type="InterPro" id="IPR013512">
    <property type="entry name" value="DXP_reductoisomerase_N"/>
</dbReference>
<dbReference type="SUPFAM" id="SSF55347">
    <property type="entry name" value="Glyceraldehyde-3-phosphate dehydrogenase-like, C-terminal domain"/>
    <property type="match status" value="1"/>
</dbReference>
<name>A0A542ZWE3_RARFA</name>
<dbReference type="Pfam" id="PF13288">
    <property type="entry name" value="DXPR_C"/>
    <property type="match status" value="1"/>
</dbReference>
<dbReference type="GO" id="GO:0016853">
    <property type="term" value="F:isomerase activity"/>
    <property type="evidence" value="ECO:0007669"/>
    <property type="project" value="UniProtKB-KW"/>
</dbReference>
<evidence type="ECO:0000259" key="12">
    <source>
        <dbReference type="Pfam" id="PF13288"/>
    </source>
</evidence>
<comment type="catalytic activity">
    <reaction evidence="8">
        <text>2-C-methyl-D-erythritol 4-phosphate + NADP(+) = 1-deoxy-D-xylulose 5-phosphate + NADPH + H(+)</text>
        <dbReference type="Rhea" id="RHEA:13717"/>
        <dbReference type="ChEBI" id="CHEBI:15378"/>
        <dbReference type="ChEBI" id="CHEBI:57783"/>
        <dbReference type="ChEBI" id="CHEBI:57792"/>
        <dbReference type="ChEBI" id="CHEBI:58262"/>
        <dbReference type="ChEBI" id="CHEBI:58349"/>
        <dbReference type="EC" id="1.1.1.267"/>
    </reaction>
    <physiologicalReaction direction="right-to-left" evidence="8">
        <dbReference type="Rhea" id="RHEA:13719"/>
    </physiologicalReaction>
</comment>
<comment type="pathway">
    <text evidence="1 9">Isoprenoid biosynthesis; isopentenyl diphosphate biosynthesis via DXP pathway; isopentenyl diphosphate from 1-deoxy-D-xylulose 5-phosphate: step 1/6.</text>
</comment>
<dbReference type="SUPFAM" id="SSF51735">
    <property type="entry name" value="NAD(P)-binding Rossmann-fold domains"/>
    <property type="match status" value="1"/>
</dbReference>
<evidence type="ECO:0000256" key="7">
    <source>
        <dbReference type="ARBA" id="ARBA00023229"/>
    </source>
</evidence>
<feature type="binding site" evidence="9">
    <location>
        <position position="206"/>
    </location>
    <ligand>
        <name>1-deoxy-D-xylulose 5-phosphate</name>
        <dbReference type="ChEBI" id="CHEBI:57792"/>
    </ligand>
</feature>
<keyword evidence="14" id="KW-1185">Reference proteome</keyword>
<dbReference type="PIRSF" id="PIRSF006205">
    <property type="entry name" value="Dxp_reductismrs"/>
    <property type="match status" value="1"/>
</dbReference>
<protein>
    <recommendedName>
        <fullName evidence="9">1-deoxy-D-xylulose 5-phosphate reductoisomerase</fullName>
        <shortName evidence="9">DXP reductoisomerase</shortName>
        <ecNumber evidence="9">1.1.1.267</ecNumber>
    </recommendedName>
    <alternativeName>
        <fullName evidence="9">1-deoxyxylulose-5-phosphate reductoisomerase</fullName>
    </alternativeName>
    <alternativeName>
        <fullName evidence="9">2-C-methyl-D-erythritol 4-phosphate synthase</fullName>
    </alternativeName>
</protein>
<evidence type="ECO:0000259" key="11">
    <source>
        <dbReference type="Pfam" id="PF08436"/>
    </source>
</evidence>
<feature type="binding site" evidence="9">
    <location>
        <position position="228"/>
    </location>
    <ligand>
        <name>1-deoxy-D-xylulose 5-phosphate</name>
        <dbReference type="ChEBI" id="CHEBI:57792"/>
    </ligand>
</feature>
<evidence type="ECO:0000256" key="6">
    <source>
        <dbReference type="ARBA" id="ARBA00023211"/>
    </source>
</evidence>
<comment type="function">
    <text evidence="9">Catalyzes the NADPH-dependent rearrangement and reduction of 1-deoxy-D-xylulose-5-phosphate (DXP) to 2-C-methyl-D-erythritol 4-phosphate (MEP).</text>
</comment>
<feature type="binding site" evidence="9">
    <location>
        <position position="157"/>
    </location>
    <ligand>
        <name>Mn(2+)</name>
        <dbReference type="ChEBI" id="CHEBI:29035"/>
    </ligand>
</feature>
<dbReference type="GO" id="GO:0030145">
    <property type="term" value="F:manganese ion binding"/>
    <property type="evidence" value="ECO:0007669"/>
    <property type="project" value="TreeGrafter"/>
</dbReference>
<dbReference type="Gene3D" id="1.10.1740.10">
    <property type="match status" value="1"/>
</dbReference>
<evidence type="ECO:0000256" key="8">
    <source>
        <dbReference type="ARBA" id="ARBA00048543"/>
    </source>
</evidence>
<comment type="cofactor">
    <cofactor evidence="9">
        <name>Mg(2+)</name>
        <dbReference type="ChEBI" id="CHEBI:18420"/>
    </cofactor>
    <cofactor evidence="9">
        <name>Mn(2+)</name>
        <dbReference type="ChEBI" id="CHEBI:29035"/>
    </cofactor>
</comment>
<feature type="binding site" evidence="9">
    <location>
        <position position="133"/>
    </location>
    <ligand>
        <name>1-deoxy-D-xylulose 5-phosphate</name>
        <dbReference type="ChEBI" id="CHEBI:57792"/>
    </ligand>
</feature>
<keyword evidence="4 9" id="KW-0521">NADP</keyword>
<dbReference type="InterPro" id="IPR003821">
    <property type="entry name" value="DXP_reductoisomerase"/>
</dbReference>
<evidence type="ECO:0000256" key="9">
    <source>
        <dbReference type="HAMAP-Rule" id="MF_00183"/>
    </source>
</evidence>
<dbReference type="HAMAP" id="MF_00183">
    <property type="entry name" value="DXP_reductoisom"/>
    <property type="match status" value="1"/>
</dbReference>
<evidence type="ECO:0000313" key="14">
    <source>
        <dbReference type="Proteomes" id="UP000315389"/>
    </source>
</evidence>
<feature type="binding site" evidence="9">
    <location>
        <position position="20"/>
    </location>
    <ligand>
        <name>NADPH</name>
        <dbReference type="ChEBI" id="CHEBI:57783"/>
    </ligand>
</feature>
<feature type="binding site" evidence="9">
    <location>
        <position position="225"/>
    </location>
    <ligand>
        <name>1-deoxy-D-xylulose 5-phosphate</name>
        <dbReference type="ChEBI" id="CHEBI:57792"/>
    </ligand>
</feature>
<dbReference type="GO" id="GO:0051484">
    <property type="term" value="P:isopentenyl diphosphate biosynthetic process, methylerythritol 4-phosphate pathway involved in terpenoid biosynthetic process"/>
    <property type="evidence" value="ECO:0007669"/>
    <property type="project" value="UniProtKB-ARBA"/>
</dbReference>
<keyword evidence="5 9" id="KW-0560">Oxidoreductase</keyword>
<feature type="binding site" evidence="9">
    <location>
        <position position="159"/>
    </location>
    <ligand>
        <name>1-deoxy-D-xylulose 5-phosphate</name>
        <dbReference type="ChEBI" id="CHEBI:57792"/>
    </ligand>
</feature>
<dbReference type="NCBIfam" id="TIGR00243">
    <property type="entry name" value="Dxr"/>
    <property type="match status" value="1"/>
</dbReference>
<feature type="binding site" evidence="9">
    <location>
        <position position="183"/>
    </location>
    <ligand>
        <name>1-deoxy-D-xylulose 5-phosphate</name>
        <dbReference type="ChEBI" id="CHEBI:57792"/>
    </ligand>
</feature>
<dbReference type="UniPathway" id="UPA00056">
    <property type="reaction ID" value="UER00092"/>
</dbReference>
<dbReference type="SUPFAM" id="SSF69055">
    <property type="entry name" value="1-deoxy-D-xylulose-5-phosphate reductoisomerase, C-terminal domain"/>
    <property type="match status" value="1"/>
</dbReference>
<dbReference type="PANTHER" id="PTHR30525">
    <property type="entry name" value="1-DEOXY-D-XYLULOSE 5-PHOSPHATE REDUCTOISOMERASE"/>
    <property type="match status" value="1"/>
</dbReference>
<dbReference type="GO" id="GO:0070402">
    <property type="term" value="F:NADPH binding"/>
    <property type="evidence" value="ECO:0007669"/>
    <property type="project" value="InterPro"/>
</dbReference>
<evidence type="ECO:0000256" key="2">
    <source>
        <dbReference type="ARBA" id="ARBA00006825"/>
    </source>
</evidence>
<dbReference type="Pfam" id="PF02670">
    <property type="entry name" value="DXP_reductoisom"/>
    <property type="match status" value="1"/>
</dbReference>
<feature type="binding site" evidence="9">
    <location>
        <position position="212"/>
    </location>
    <ligand>
        <name>NADPH</name>
        <dbReference type="ChEBI" id="CHEBI:57783"/>
    </ligand>
</feature>
<keyword evidence="3 9" id="KW-0479">Metal-binding</keyword>
<dbReference type="Proteomes" id="UP000315389">
    <property type="component" value="Unassembled WGS sequence"/>
</dbReference>
<dbReference type="AlphaFoldDB" id="A0A542ZWE3"/>
<comment type="similarity">
    <text evidence="2 9">Belongs to the DXR family.</text>
</comment>
<organism evidence="13 14">
    <name type="scientific">Rarobacter faecitabidus</name>
    <dbReference type="NCBI Taxonomy" id="13243"/>
    <lineage>
        <taxon>Bacteria</taxon>
        <taxon>Bacillati</taxon>
        <taxon>Actinomycetota</taxon>
        <taxon>Actinomycetes</taxon>
        <taxon>Micrococcales</taxon>
        <taxon>Rarobacteraceae</taxon>
        <taxon>Rarobacter</taxon>
    </lineage>
</organism>